<dbReference type="Proteomes" id="UP000215914">
    <property type="component" value="Unassembled WGS sequence"/>
</dbReference>
<reference evidence="2" key="2">
    <citation type="submission" date="2020-06" db="EMBL/GenBank/DDBJ databases">
        <title>Helianthus annuus Genome sequencing and assembly Release 2.</title>
        <authorList>
            <person name="Gouzy J."/>
            <person name="Langlade N."/>
            <person name="Munos S."/>
        </authorList>
    </citation>
    <scope>NUCLEOTIDE SEQUENCE</scope>
    <source>
        <tissue evidence="2">Leaves</tissue>
    </source>
</reference>
<protein>
    <submittedName>
        <fullName evidence="2">Uncharacterized protein</fullName>
    </submittedName>
</protein>
<proteinExistence type="predicted"/>
<evidence type="ECO:0000313" key="2">
    <source>
        <dbReference type="EMBL" id="KAF5795563.1"/>
    </source>
</evidence>
<evidence type="ECO:0000256" key="1">
    <source>
        <dbReference type="SAM" id="MobiDB-lite"/>
    </source>
</evidence>
<accession>A0A9K3NDH6</accession>
<dbReference type="EMBL" id="MNCJ02000323">
    <property type="protein sequence ID" value="KAF5795563.1"/>
    <property type="molecule type" value="Genomic_DNA"/>
</dbReference>
<keyword evidence="3" id="KW-1185">Reference proteome</keyword>
<reference evidence="2" key="1">
    <citation type="journal article" date="2017" name="Nature">
        <title>The sunflower genome provides insights into oil metabolism, flowering and Asterid evolution.</title>
        <authorList>
            <person name="Badouin H."/>
            <person name="Gouzy J."/>
            <person name="Grassa C.J."/>
            <person name="Murat F."/>
            <person name="Staton S.E."/>
            <person name="Cottret L."/>
            <person name="Lelandais-Briere C."/>
            <person name="Owens G.L."/>
            <person name="Carrere S."/>
            <person name="Mayjonade B."/>
            <person name="Legrand L."/>
            <person name="Gill N."/>
            <person name="Kane N.C."/>
            <person name="Bowers J.E."/>
            <person name="Hubner S."/>
            <person name="Bellec A."/>
            <person name="Berard A."/>
            <person name="Berges H."/>
            <person name="Blanchet N."/>
            <person name="Boniface M.C."/>
            <person name="Brunel D."/>
            <person name="Catrice O."/>
            <person name="Chaidir N."/>
            <person name="Claudel C."/>
            <person name="Donnadieu C."/>
            <person name="Faraut T."/>
            <person name="Fievet G."/>
            <person name="Helmstetter N."/>
            <person name="King M."/>
            <person name="Knapp S.J."/>
            <person name="Lai Z."/>
            <person name="Le Paslier M.C."/>
            <person name="Lippi Y."/>
            <person name="Lorenzon L."/>
            <person name="Mandel J.R."/>
            <person name="Marage G."/>
            <person name="Marchand G."/>
            <person name="Marquand E."/>
            <person name="Bret-Mestries E."/>
            <person name="Morien E."/>
            <person name="Nambeesan S."/>
            <person name="Nguyen T."/>
            <person name="Pegot-Espagnet P."/>
            <person name="Pouilly N."/>
            <person name="Raftis F."/>
            <person name="Sallet E."/>
            <person name="Schiex T."/>
            <person name="Thomas J."/>
            <person name="Vandecasteele C."/>
            <person name="Vares D."/>
            <person name="Vear F."/>
            <person name="Vautrin S."/>
            <person name="Crespi M."/>
            <person name="Mangin B."/>
            <person name="Burke J.M."/>
            <person name="Salse J."/>
            <person name="Munos S."/>
            <person name="Vincourt P."/>
            <person name="Rieseberg L.H."/>
            <person name="Langlade N.B."/>
        </authorList>
    </citation>
    <scope>NUCLEOTIDE SEQUENCE</scope>
    <source>
        <tissue evidence="2">Leaves</tissue>
    </source>
</reference>
<name>A0A9K3NDH6_HELAN</name>
<dbReference type="AlphaFoldDB" id="A0A9K3NDH6"/>
<sequence length="190" mass="21822">MVTPSSPNKSQDINGSPQSQNLLKNPSTELCRFTDPEIDRLYTCFTQGTTFRSFDSSTKSDSISPIWVCFPTIPFQIGYTYPFPDLTQRFFTLTGMCYSQAMPMLWRVLYTIEQIISDEGLDFNISELSHLYSLVSHGSHWFLFKAKPPQPLPILKTTKNDTSWKNQFFFMRRDSIPSGDSLPKKVDFKG</sequence>
<comment type="caution">
    <text evidence="2">The sequence shown here is derived from an EMBL/GenBank/DDBJ whole genome shotgun (WGS) entry which is preliminary data.</text>
</comment>
<evidence type="ECO:0000313" key="3">
    <source>
        <dbReference type="Proteomes" id="UP000215914"/>
    </source>
</evidence>
<organism evidence="2 3">
    <name type="scientific">Helianthus annuus</name>
    <name type="common">Common sunflower</name>
    <dbReference type="NCBI Taxonomy" id="4232"/>
    <lineage>
        <taxon>Eukaryota</taxon>
        <taxon>Viridiplantae</taxon>
        <taxon>Streptophyta</taxon>
        <taxon>Embryophyta</taxon>
        <taxon>Tracheophyta</taxon>
        <taxon>Spermatophyta</taxon>
        <taxon>Magnoliopsida</taxon>
        <taxon>eudicotyledons</taxon>
        <taxon>Gunneridae</taxon>
        <taxon>Pentapetalae</taxon>
        <taxon>asterids</taxon>
        <taxon>campanulids</taxon>
        <taxon>Asterales</taxon>
        <taxon>Asteraceae</taxon>
        <taxon>Asteroideae</taxon>
        <taxon>Heliantheae alliance</taxon>
        <taxon>Heliantheae</taxon>
        <taxon>Helianthus</taxon>
    </lineage>
</organism>
<gene>
    <name evidence="2" type="ORF">HanXRQr2_Chr08g0341171</name>
</gene>
<feature type="region of interest" description="Disordered" evidence="1">
    <location>
        <begin position="1"/>
        <end position="24"/>
    </location>
</feature>
<dbReference type="Gramene" id="mRNA:HanXRQr2_Chr08g0341171">
    <property type="protein sequence ID" value="CDS:HanXRQr2_Chr08g0341171.1"/>
    <property type="gene ID" value="HanXRQr2_Chr08g0341171"/>
</dbReference>